<dbReference type="EMBL" id="JBJKBG010000008">
    <property type="protein sequence ID" value="KAL3727499.1"/>
    <property type="molecule type" value="Genomic_DNA"/>
</dbReference>
<comment type="caution">
    <text evidence="1">The sequence shown here is derived from an EMBL/GenBank/DDBJ whole genome shotgun (WGS) entry which is preliminary data.</text>
</comment>
<dbReference type="PANTHER" id="PTHR47604:SF1">
    <property type="entry name" value="ADENYLYL CYCLASE"/>
    <property type="match status" value="1"/>
</dbReference>
<proteinExistence type="predicted"/>
<reference evidence="1 2" key="1">
    <citation type="submission" date="2024-11" db="EMBL/GenBank/DDBJ databases">
        <title>Chromosome-level genome assembly of Eucalyptus globulus Labill. provides insights into its genome evolution.</title>
        <authorList>
            <person name="Li X."/>
        </authorList>
    </citation>
    <scope>NUCLEOTIDE SEQUENCE [LARGE SCALE GENOMIC DNA]</scope>
    <source>
        <strain evidence="1">CL2024</strain>
        <tissue evidence="1">Fresh tender leaves</tissue>
    </source>
</reference>
<dbReference type="AlphaFoldDB" id="A0ABD3JMD1"/>
<dbReference type="PANTHER" id="PTHR47604">
    <property type="entry name" value="ADENYLYL CYCLASE"/>
    <property type="match status" value="1"/>
</dbReference>
<gene>
    <name evidence="1" type="ORF">ACJRO7_032261</name>
</gene>
<organism evidence="1 2">
    <name type="scientific">Eucalyptus globulus</name>
    <name type="common">Tasmanian blue gum</name>
    <dbReference type="NCBI Taxonomy" id="34317"/>
    <lineage>
        <taxon>Eukaryota</taxon>
        <taxon>Viridiplantae</taxon>
        <taxon>Streptophyta</taxon>
        <taxon>Embryophyta</taxon>
        <taxon>Tracheophyta</taxon>
        <taxon>Spermatophyta</taxon>
        <taxon>Magnoliopsida</taxon>
        <taxon>eudicotyledons</taxon>
        <taxon>Gunneridae</taxon>
        <taxon>Pentapetalae</taxon>
        <taxon>rosids</taxon>
        <taxon>malvids</taxon>
        <taxon>Myrtales</taxon>
        <taxon>Myrtaceae</taxon>
        <taxon>Myrtoideae</taxon>
        <taxon>Eucalypteae</taxon>
        <taxon>Eucalyptus</taxon>
    </lineage>
</organism>
<name>A0ABD3JMD1_EUCGL</name>
<sequence length="383" mass="42966">MDAATGEHDRIPFFLLVGAVHHAAAAAARARRLRRILKPPIHVGSAGIVPPNDHRVAEWARIRAQACRDRSSPSSAAQSLGFRPVRGDRLPASPCSIISSLLYSSEASAEMEEPTVKEMYDKILESANTKKTVAPNAWKWSMIENCKNREDIRRLSNLRIHKNFNCNLGWEVTKACVCAMALDFGKKFLWENNVYGLTPTIGSANHLLQYSKEHKDATLMQEVMKLLKKNNLPLQHSTADIVFRYSKRSVKNGVKLHKAAFDIWIEFAAKVGDIGSLWKIEKLRCESMKQHTTAVGSHGYLLEGKPEEKKLTIYLFCGELHTLCKNSPLLPDLIGLNCPFVVPKRITYFSPSSQNWPVGADVNIGCLAKADMEIFFIFIFSNF</sequence>
<protein>
    <submittedName>
        <fullName evidence="1">Uncharacterized protein</fullName>
    </submittedName>
</protein>
<dbReference type="Proteomes" id="UP001634007">
    <property type="component" value="Unassembled WGS sequence"/>
</dbReference>
<evidence type="ECO:0000313" key="2">
    <source>
        <dbReference type="Proteomes" id="UP001634007"/>
    </source>
</evidence>
<keyword evidence="2" id="KW-1185">Reference proteome</keyword>
<accession>A0ABD3JMD1</accession>
<evidence type="ECO:0000313" key="1">
    <source>
        <dbReference type="EMBL" id="KAL3727499.1"/>
    </source>
</evidence>